<dbReference type="InterPro" id="IPR011050">
    <property type="entry name" value="Pectin_lyase_fold/virulence"/>
</dbReference>
<protein>
    <submittedName>
        <fullName evidence="3">Hydrolase</fullName>
    </submittedName>
</protein>
<dbReference type="RefSeq" id="YP_010096817.1">
    <property type="nucleotide sequence ID" value="NC_055753.1"/>
</dbReference>
<evidence type="ECO:0000313" key="3">
    <source>
        <dbReference type="EMBL" id="AXH46602.1"/>
    </source>
</evidence>
<dbReference type="InterPro" id="IPR012334">
    <property type="entry name" value="Pectin_lyas_fold"/>
</dbReference>
<dbReference type="GO" id="GO:0016787">
    <property type="term" value="F:hydrolase activity"/>
    <property type="evidence" value="ECO:0007669"/>
    <property type="project" value="UniProtKB-KW"/>
</dbReference>
<keyword evidence="3" id="KW-0378">Hydrolase</keyword>
<evidence type="ECO:0000313" key="4">
    <source>
        <dbReference type="Proteomes" id="UP000259202"/>
    </source>
</evidence>
<evidence type="ECO:0000256" key="1">
    <source>
        <dbReference type="ARBA" id="ARBA00004328"/>
    </source>
</evidence>
<dbReference type="GO" id="GO:0044423">
    <property type="term" value="C:virion component"/>
    <property type="evidence" value="ECO:0007669"/>
    <property type="project" value="UniProtKB-KW"/>
</dbReference>
<dbReference type="Proteomes" id="UP000259202">
    <property type="component" value="Segment"/>
</dbReference>
<dbReference type="GeneID" id="65114476"/>
<reference evidence="3 4" key="1">
    <citation type="submission" date="2018-06" db="EMBL/GenBank/DDBJ databases">
        <authorList>
            <person name="Roth S.J."/>
            <person name="Strobel J.T."/>
            <person name="Delesalle V.A."/>
            <person name="Garlena R.A."/>
            <person name="Russell D.A."/>
            <person name="Pope W.H."/>
            <person name="Jacobs-Sera D."/>
            <person name="Hatfull G.F."/>
        </authorList>
    </citation>
    <scope>NUCLEOTIDE SEQUENCE [LARGE SCALE GENOMIC DNA]</scope>
</reference>
<keyword evidence="2" id="KW-0946">Virion</keyword>
<dbReference type="GO" id="GO:0019058">
    <property type="term" value="P:viral life cycle"/>
    <property type="evidence" value="ECO:0007669"/>
    <property type="project" value="UniProtKB-ARBA"/>
</dbReference>
<keyword evidence="4" id="KW-1185">Reference proteome</keyword>
<accession>A0A345KUA0</accession>
<dbReference type="EMBL" id="MH479924">
    <property type="protein sequence ID" value="AXH46602.1"/>
    <property type="molecule type" value="Genomic_DNA"/>
</dbReference>
<proteinExistence type="predicted"/>
<dbReference type="GO" id="GO:0051701">
    <property type="term" value="P:biological process involved in interaction with host"/>
    <property type="evidence" value="ECO:0007669"/>
    <property type="project" value="UniProtKB-ARBA"/>
</dbReference>
<dbReference type="SUPFAM" id="SSF51126">
    <property type="entry name" value="Pectin lyase-like"/>
    <property type="match status" value="1"/>
</dbReference>
<organism evidence="3 4">
    <name type="scientific">Gordonia phage Rofo</name>
    <dbReference type="NCBI Taxonomy" id="2250396"/>
    <lineage>
        <taxon>Viruses</taxon>
        <taxon>Duplodnaviria</taxon>
        <taxon>Heunggongvirae</taxon>
        <taxon>Uroviricota</taxon>
        <taxon>Caudoviricetes</taxon>
        <taxon>Stackebrandtviridae</taxon>
        <taxon>Schenleyvirinae</taxon>
        <taxon>Vividuovirus</taxon>
        <taxon>Vividuovirus rofo</taxon>
    </lineage>
</organism>
<comment type="subcellular location">
    <subcellularLocation>
        <location evidence="1">Virion</location>
    </subcellularLocation>
</comment>
<sequence length="476" mass="49894">MAYVPVGVDDNNLLPAAVMTKLPNGLIPAPKPSGLGWDNTVLNFTIFVPAEYGEAGEVSVSPTAAFDLFSTARTAPVNTYYVSPTGNDGNNGTTSGTAVASISRAVQLANAAGAPALIYVAEGTYPRAQNPAYLAQPTVDIAFIAVGRVNTGTFDQFTAPTLDATHTNCYSYTLTNVARVHDRVNLDRFGNYRELTKVATAAACNALPGSWALESGKIYIRRHDDTAVTNANTRVYRTSATCVLLNAHTNIFFGGQNPGDGWDFEGGSGATFQATIGSATSAVKALVVDNSTMKYCGGLGNSASGVAIESWGGLSYFHRCRSDGAMTDGFNAHNVQGSAKVHFLTVNCSGYDNGRPPNVSCNGWTTHENVIGIDVCGDYRDSHGGAAAVVNSSKFFLAGTRLVGDQGDISLGGAGVIHPTAVYVRDTAEGWLFHCDPDMPAGARAYTALSAGSKIHTRDCKRVRQAPAGIGTVDTY</sequence>
<dbReference type="KEGG" id="vg:65114476"/>
<dbReference type="Gene3D" id="2.160.20.10">
    <property type="entry name" value="Single-stranded right-handed beta-helix, Pectin lyase-like"/>
    <property type="match status" value="1"/>
</dbReference>
<evidence type="ECO:0000256" key="2">
    <source>
        <dbReference type="ARBA" id="ARBA00022844"/>
    </source>
</evidence>
<gene>
    <name evidence="3" type="primary">25</name>
    <name evidence="3" type="ORF">SEA_ROFO_25</name>
</gene>
<name>A0A345KUA0_9CAUD</name>